<dbReference type="EMBL" id="QTSX02002400">
    <property type="protein sequence ID" value="KAJ9075659.1"/>
    <property type="molecule type" value="Genomic_DNA"/>
</dbReference>
<gene>
    <name evidence="1" type="ORF">DSO57_1033754</name>
</gene>
<accession>A0ACC2TM19</accession>
<sequence>MLLTLPQRNLNLIQLSTMGTRKNLTLYQRILRARLLKLRSLKMRRMSAKNAHAKSIYNLRSEKNLNGKRFRDSPALDSIDGSDSDGESDHTKEMIDQISVELESEEIETRIEALKSLVHLLVDPSPNLKKFVLEGSCIEFLTKSLLSQEFEEKFQSAWCITNIAAGSPDLCKKALSVLPTLNTLLSSKEMQLKKQAAWAIGNMAADSSEFRLAIKANGSVPFLLKLLDEEDVELIKTACFALSNLSRYPNSISKQLIDLDIIKKLACLLENDQMNRAYPEIYWIIAYLTAETEEAGEKIIHSGMMGNIVKHMLGLSAIGNQCIPIVRIVGNLTSQGDCYSDIFLNNGTFLPVLFRYLVSDIRSVQKEALWALSNITAGQVSNVEITLDAGLLPIILPVALEGSFDIKKEAGYVIMNILAKGPNFIPVDDIKSLIPEFLSFLNSRDYEIAELGLQFFVAILRHFPALTTHLENAKFVNDLENILVVFPDARMHVMIKSLLDQYSDLLENPAPPTKDDIEGSEN</sequence>
<reference evidence="1" key="1">
    <citation type="submission" date="2022-04" db="EMBL/GenBank/DDBJ databases">
        <title>Genome of the entomopathogenic fungus Entomophthora muscae.</title>
        <authorList>
            <person name="Elya C."/>
            <person name="Lovett B.R."/>
            <person name="Lee E."/>
            <person name="Macias A.M."/>
            <person name="Hajek A.E."/>
            <person name="De Bivort B.L."/>
            <person name="Kasson M.T."/>
            <person name="De Fine Licht H.H."/>
            <person name="Stajich J.E."/>
        </authorList>
    </citation>
    <scope>NUCLEOTIDE SEQUENCE</scope>
    <source>
        <strain evidence="1">Berkeley</strain>
    </source>
</reference>
<comment type="caution">
    <text evidence="1">The sequence shown here is derived from an EMBL/GenBank/DDBJ whole genome shotgun (WGS) entry which is preliminary data.</text>
</comment>
<name>A0ACC2TM19_9FUNG</name>
<evidence type="ECO:0000313" key="2">
    <source>
        <dbReference type="Proteomes" id="UP001165960"/>
    </source>
</evidence>
<proteinExistence type="predicted"/>
<keyword evidence="2" id="KW-1185">Reference proteome</keyword>
<organism evidence="1 2">
    <name type="scientific">Entomophthora muscae</name>
    <dbReference type="NCBI Taxonomy" id="34485"/>
    <lineage>
        <taxon>Eukaryota</taxon>
        <taxon>Fungi</taxon>
        <taxon>Fungi incertae sedis</taxon>
        <taxon>Zoopagomycota</taxon>
        <taxon>Entomophthoromycotina</taxon>
        <taxon>Entomophthoromycetes</taxon>
        <taxon>Entomophthorales</taxon>
        <taxon>Entomophthoraceae</taxon>
        <taxon>Entomophthora</taxon>
    </lineage>
</organism>
<protein>
    <submittedName>
        <fullName evidence="1">Uncharacterized protein</fullName>
    </submittedName>
</protein>
<evidence type="ECO:0000313" key="1">
    <source>
        <dbReference type="EMBL" id="KAJ9075659.1"/>
    </source>
</evidence>
<dbReference type="Proteomes" id="UP001165960">
    <property type="component" value="Unassembled WGS sequence"/>
</dbReference>